<dbReference type="EC" id="2.10.1.1" evidence="1"/>
<organism evidence="3 4">
    <name type="scientific">Desulfoferula mesophila</name>
    <dbReference type="NCBI Taxonomy" id="3058419"/>
    <lineage>
        <taxon>Bacteria</taxon>
        <taxon>Pseudomonadati</taxon>
        <taxon>Thermodesulfobacteriota</taxon>
        <taxon>Desulfarculia</taxon>
        <taxon>Desulfarculales</taxon>
        <taxon>Desulfarculaceae</taxon>
        <taxon>Desulfoferula</taxon>
    </lineage>
</organism>
<dbReference type="KEGG" id="dmp:FAK_28550"/>
<keyword evidence="4" id="KW-1185">Reference proteome</keyword>
<comment type="pathway">
    <text evidence="1">Cofactor biosynthesis; molybdopterin biosynthesis.</text>
</comment>
<keyword evidence="1" id="KW-0460">Magnesium</keyword>
<dbReference type="PANTHER" id="PTHR10192:SF28">
    <property type="entry name" value="MOLYBDOPTERIN MOLYBDENUMTRANSFERASE"/>
    <property type="match status" value="1"/>
</dbReference>
<dbReference type="SMART" id="SM00852">
    <property type="entry name" value="MoCF_biosynth"/>
    <property type="match status" value="1"/>
</dbReference>
<dbReference type="EMBL" id="AP028679">
    <property type="protein sequence ID" value="BEQ15789.1"/>
    <property type="molecule type" value="Genomic_DNA"/>
</dbReference>
<dbReference type="PANTHER" id="PTHR10192">
    <property type="entry name" value="MOLYBDOPTERIN BIOSYNTHESIS PROTEIN"/>
    <property type="match status" value="1"/>
</dbReference>
<keyword evidence="1" id="KW-0501">Molybdenum cofactor biosynthesis</keyword>
<dbReference type="InterPro" id="IPR038987">
    <property type="entry name" value="MoeA-like"/>
</dbReference>
<dbReference type="GO" id="GO:0046872">
    <property type="term" value="F:metal ion binding"/>
    <property type="evidence" value="ECO:0007669"/>
    <property type="project" value="UniProtKB-UniRule"/>
</dbReference>
<comment type="catalytic activity">
    <reaction evidence="1">
        <text>adenylyl-molybdopterin + molybdate = Mo-molybdopterin + AMP + H(+)</text>
        <dbReference type="Rhea" id="RHEA:35047"/>
        <dbReference type="ChEBI" id="CHEBI:15378"/>
        <dbReference type="ChEBI" id="CHEBI:36264"/>
        <dbReference type="ChEBI" id="CHEBI:62727"/>
        <dbReference type="ChEBI" id="CHEBI:71302"/>
        <dbReference type="ChEBI" id="CHEBI:456215"/>
    </reaction>
</comment>
<evidence type="ECO:0000259" key="2">
    <source>
        <dbReference type="SMART" id="SM00852"/>
    </source>
</evidence>
<dbReference type="Proteomes" id="UP001366166">
    <property type="component" value="Chromosome"/>
</dbReference>
<dbReference type="GO" id="GO:0006777">
    <property type="term" value="P:Mo-molybdopterin cofactor biosynthetic process"/>
    <property type="evidence" value="ECO:0007669"/>
    <property type="project" value="UniProtKB-UniRule"/>
</dbReference>
<proteinExistence type="inferred from homology"/>
<comment type="cofactor">
    <cofactor evidence="1">
        <name>Mg(2+)</name>
        <dbReference type="ChEBI" id="CHEBI:18420"/>
    </cofactor>
</comment>
<gene>
    <name evidence="3" type="ORF">FAK_28550</name>
</gene>
<evidence type="ECO:0000313" key="4">
    <source>
        <dbReference type="Proteomes" id="UP001366166"/>
    </source>
</evidence>
<reference evidence="4" key="1">
    <citation type="journal article" date="2023" name="Arch. Microbiol.">
        <title>Desulfoferula mesophilus gen. nov. sp. nov., a mesophilic sulfate-reducing bacterium isolated from a brackish lake sediment.</title>
        <authorList>
            <person name="Watanabe T."/>
            <person name="Yabe T."/>
            <person name="Tsuji J.M."/>
            <person name="Fukui M."/>
        </authorList>
    </citation>
    <scope>NUCLEOTIDE SEQUENCE [LARGE SCALE GENOMIC DNA]</scope>
    <source>
        <strain evidence="4">12FAK</strain>
    </source>
</reference>
<dbReference type="AlphaFoldDB" id="A0AAU9ERL4"/>
<dbReference type="InterPro" id="IPR001453">
    <property type="entry name" value="MoaB/Mog_dom"/>
</dbReference>
<protein>
    <recommendedName>
        <fullName evidence="1">Molybdopterin molybdenumtransferase</fullName>
        <ecNumber evidence="1">2.10.1.1</ecNumber>
    </recommendedName>
</protein>
<keyword evidence="1" id="KW-0479">Metal-binding</keyword>
<accession>A0AAU9ERL4</accession>
<dbReference type="Pfam" id="PF00994">
    <property type="entry name" value="MoCF_biosynth"/>
    <property type="match status" value="1"/>
</dbReference>
<sequence>MEFDCGDQCAAGPVGRLVNLEDAVGLVLAHDLTEVIPGQSKGPAFKKGHMVTPTDLERLARMGKRHLYVLEIAPHEMHENEAAEQLAAALCGPGVEPLGPPSEGKITLVAAHDGLFEVDPEQLTRFNLGGQVMCATIHRHSPVKKGHRLGATRAVPLVVERQAVAESAELASTQGGLLRVLPMAPLQAGVVVTGNEVASGLIEDRFAPIVTNKLDNLGAGVMGVEFAPDDRAAVALAIKSLVRRGAEIIITTAGMSVDPDDVTRLAIADAGGRDLLYGTPVLPGAMFLYGMLDGPQGELPILGVPACALFHPTTILDLILPRVLAGERFTRQSIAALAHGGYCQDCADGCRFPVCGFGRGS</sequence>
<name>A0AAU9ERL4_9BACT</name>
<dbReference type="GO" id="GO:0061599">
    <property type="term" value="F:molybdopterin molybdotransferase activity"/>
    <property type="evidence" value="ECO:0007669"/>
    <property type="project" value="UniProtKB-UniRule"/>
</dbReference>
<dbReference type="GO" id="GO:0005829">
    <property type="term" value="C:cytosol"/>
    <property type="evidence" value="ECO:0007669"/>
    <property type="project" value="TreeGrafter"/>
</dbReference>
<dbReference type="Gene3D" id="3.40.980.10">
    <property type="entry name" value="MoaB/Mog-like domain"/>
    <property type="match status" value="1"/>
</dbReference>
<dbReference type="SUPFAM" id="SSF53218">
    <property type="entry name" value="Molybdenum cofactor biosynthesis proteins"/>
    <property type="match status" value="1"/>
</dbReference>
<comment type="function">
    <text evidence="1">Catalyzes the insertion of molybdate into adenylated molybdopterin with the concomitant release of AMP.</text>
</comment>
<dbReference type="InterPro" id="IPR036425">
    <property type="entry name" value="MoaB/Mog-like_dom_sf"/>
</dbReference>
<keyword evidence="1" id="KW-0500">Molybdenum</keyword>
<evidence type="ECO:0000313" key="3">
    <source>
        <dbReference type="EMBL" id="BEQ15789.1"/>
    </source>
</evidence>
<evidence type="ECO:0000256" key="1">
    <source>
        <dbReference type="RuleBase" id="RU365090"/>
    </source>
</evidence>
<comment type="similarity">
    <text evidence="1">Belongs to the MoeA family.</text>
</comment>
<keyword evidence="1" id="KW-0808">Transferase</keyword>
<dbReference type="RefSeq" id="WP_338600726.1">
    <property type="nucleotide sequence ID" value="NZ_AP028679.1"/>
</dbReference>
<dbReference type="CDD" id="cd03522">
    <property type="entry name" value="MoeA_like"/>
    <property type="match status" value="1"/>
</dbReference>
<feature type="domain" description="MoaB/Mog" evidence="2">
    <location>
        <begin position="189"/>
        <end position="325"/>
    </location>
</feature>